<dbReference type="Gene3D" id="3.90.1150.10">
    <property type="entry name" value="Aspartate Aminotransferase, domain 1"/>
    <property type="match status" value="1"/>
</dbReference>
<dbReference type="AlphaFoldDB" id="A0A323V1K0"/>
<dbReference type="SUPFAM" id="SSF53383">
    <property type="entry name" value="PLP-dependent transferases"/>
    <property type="match status" value="1"/>
</dbReference>
<evidence type="ECO:0000313" key="11">
    <source>
        <dbReference type="EMBL" id="PZA18617.1"/>
    </source>
</evidence>
<comment type="function">
    <text evidence="2">Decarboxylates L-threonine-O-3-phosphate to yield (R)-1-amino-2-propanol O-2-phosphate, the precursor for the linkage between the nucleotide loop and the corrin ring in cobalamin.</text>
</comment>
<dbReference type="EC" id="4.1.1.81" evidence="4"/>
<evidence type="ECO:0000256" key="1">
    <source>
        <dbReference type="ARBA" id="ARBA00001933"/>
    </source>
</evidence>
<keyword evidence="6" id="KW-0663">Pyridoxal phosphate</keyword>
<comment type="caution">
    <text evidence="11">The sequence shown here is derived from an EMBL/GenBank/DDBJ whole genome shotgun (WGS) entry which is preliminary data.</text>
</comment>
<dbReference type="PANTHER" id="PTHR42885">
    <property type="entry name" value="HISTIDINOL-PHOSPHATE AMINOTRANSFERASE-RELATED"/>
    <property type="match status" value="1"/>
</dbReference>
<dbReference type="InterPro" id="IPR015421">
    <property type="entry name" value="PyrdxlP-dep_Trfase_major"/>
</dbReference>
<name>A0A323V1K0_9RHOO</name>
<evidence type="ECO:0000256" key="4">
    <source>
        <dbReference type="ARBA" id="ARBA00012285"/>
    </source>
</evidence>
<dbReference type="InterPro" id="IPR005860">
    <property type="entry name" value="CobD"/>
</dbReference>
<feature type="domain" description="Aminotransferase class I/classII large" evidence="10">
    <location>
        <begin position="57"/>
        <end position="308"/>
    </location>
</feature>
<dbReference type="InterPro" id="IPR015422">
    <property type="entry name" value="PyrdxlP-dep_Trfase_small"/>
</dbReference>
<dbReference type="NCBIfam" id="TIGR01140">
    <property type="entry name" value="L_thr_O3P_dcar"/>
    <property type="match status" value="1"/>
</dbReference>
<dbReference type="InterPro" id="IPR004839">
    <property type="entry name" value="Aminotransferase_I/II_large"/>
</dbReference>
<accession>A0A323V1K0</accession>
<evidence type="ECO:0000256" key="9">
    <source>
        <dbReference type="ARBA" id="ARBA00048531"/>
    </source>
</evidence>
<dbReference type="GO" id="GO:0009236">
    <property type="term" value="P:cobalamin biosynthetic process"/>
    <property type="evidence" value="ECO:0007669"/>
    <property type="project" value="UniProtKB-UniPathway"/>
</dbReference>
<dbReference type="EMBL" id="QKOE01000001">
    <property type="protein sequence ID" value="PZA18617.1"/>
    <property type="molecule type" value="Genomic_DNA"/>
</dbReference>
<keyword evidence="7" id="KW-0456">Lyase</keyword>
<organism evidence="11 12">
    <name type="scientific">Parazoarcus communis SWub3 = DSM 12120</name>
    <dbReference type="NCBI Taxonomy" id="1121029"/>
    <lineage>
        <taxon>Bacteria</taxon>
        <taxon>Pseudomonadati</taxon>
        <taxon>Pseudomonadota</taxon>
        <taxon>Betaproteobacteria</taxon>
        <taxon>Rhodocyclales</taxon>
        <taxon>Zoogloeaceae</taxon>
        <taxon>Parazoarcus</taxon>
    </lineage>
</organism>
<sequence>MLEHGGRLHRAARDYGIALADWLDLSTGINPVPYPVPDIPLSAWHRLPEDDDGLAAAAQDYYGTASLLAVAGSQPAIQALPQLIGGARVTLLSPTYAEHPHAWHERVLTTVSDCAADIEARIDDTDVLLLVHPNNPSGACFERAQLLDWHHRLAARDGWLVIDEAFIDCAPQHSLADQAGRPGLVVLRSIGKFFGLAGARAGFIMGPDDLLRALADKLGPWTLSGPTRHVVAAALRDQTWQAATRHALSHAGTRLEQLLRQHGFDDPRGPALFKWVRHPDAAHIHREMAHRGILIRHFDRPPSLRFGLPSDSAGWQRLDAALAALNLKDTR</sequence>
<comment type="cofactor">
    <cofactor evidence="1">
        <name>pyridoxal 5'-phosphate</name>
        <dbReference type="ChEBI" id="CHEBI:597326"/>
    </cofactor>
</comment>
<evidence type="ECO:0000256" key="3">
    <source>
        <dbReference type="ARBA" id="ARBA00004953"/>
    </source>
</evidence>
<evidence type="ECO:0000313" key="12">
    <source>
        <dbReference type="Proteomes" id="UP000248259"/>
    </source>
</evidence>
<dbReference type="Pfam" id="PF00155">
    <property type="entry name" value="Aminotran_1_2"/>
    <property type="match status" value="1"/>
</dbReference>
<comment type="catalytic activity">
    <reaction evidence="9">
        <text>O-phospho-L-threonine + H(+) = (R)-1-aminopropan-2-yl phosphate + CO2</text>
        <dbReference type="Rhea" id="RHEA:11492"/>
        <dbReference type="ChEBI" id="CHEBI:15378"/>
        <dbReference type="ChEBI" id="CHEBI:16526"/>
        <dbReference type="ChEBI" id="CHEBI:58563"/>
        <dbReference type="ChEBI" id="CHEBI:58675"/>
        <dbReference type="EC" id="4.1.1.81"/>
    </reaction>
</comment>
<dbReference type="CDD" id="cd00609">
    <property type="entry name" value="AAT_like"/>
    <property type="match status" value="1"/>
</dbReference>
<evidence type="ECO:0000259" key="10">
    <source>
        <dbReference type="Pfam" id="PF00155"/>
    </source>
</evidence>
<reference evidence="11 12" key="1">
    <citation type="submission" date="2018-06" db="EMBL/GenBank/DDBJ databases">
        <title>Azoarcus communis strain SWub3 genome.</title>
        <authorList>
            <person name="Zorraquino Salvo V."/>
            <person name="Toubiana D."/>
            <person name="Blumwald E."/>
        </authorList>
    </citation>
    <scope>NUCLEOTIDE SEQUENCE [LARGE SCALE GENOMIC DNA]</scope>
    <source>
        <strain evidence="11 12">SWub3</strain>
    </source>
</reference>
<dbReference type="GO" id="GO:0048472">
    <property type="term" value="F:threonine-phosphate decarboxylase activity"/>
    <property type="evidence" value="ECO:0007669"/>
    <property type="project" value="UniProtKB-EC"/>
</dbReference>
<evidence type="ECO:0000256" key="6">
    <source>
        <dbReference type="ARBA" id="ARBA00022898"/>
    </source>
</evidence>
<dbReference type="RefSeq" id="WP_110522910.1">
    <property type="nucleotide sequence ID" value="NZ_QKOE01000001.1"/>
</dbReference>
<evidence type="ECO:0000256" key="2">
    <source>
        <dbReference type="ARBA" id="ARBA00003444"/>
    </source>
</evidence>
<gene>
    <name evidence="11" type="ORF">DNK49_03585</name>
</gene>
<comment type="pathway">
    <text evidence="3">Cofactor biosynthesis; adenosylcobalamin biosynthesis.</text>
</comment>
<dbReference type="Proteomes" id="UP000248259">
    <property type="component" value="Unassembled WGS sequence"/>
</dbReference>
<keyword evidence="5" id="KW-0169">Cobalamin biosynthesis</keyword>
<dbReference type="OrthoDB" id="9799304at2"/>
<evidence type="ECO:0000256" key="8">
    <source>
        <dbReference type="ARBA" id="ARBA00029996"/>
    </source>
</evidence>
<dbReference type="Gene3D" id="3.40.640.10">
    <property type="entry name" value="Type I PLP-dependent aspartate aminotransferase-like (Major domain)"/>
    <property type="match status" value="1"/>
</dbReference>
<proteinExistence type="predicted"/>
<dbReference type="PROSITE" id="PS00105">
    <property type="entry name" value="AA_TRANSFER_CLASS_1"/>
    <property type="match status" value="1"/>
</dbReference>
<dbReference type="InterPro" id="IPR015424">
    <property type="entry name" value="PyrdxlP-dep_Trfase"/>
</dbReference>
<evidence type="ECO:0000256" key="7">
    <source>
        <dbReference type="ARBA" id="ARBA00023239"/>
    </source>
</evidence>
<keyword evidence="12" id="KW-1185">Reference proteome</keyword>
<dbReference type="GO" id="GO:0030170">
    <property type="term" value="F:pyridoxal phosphate binding"/>
    <property type="evidence" value="ECO:0007669"/>
    <property type="project" value="InterPro"/>
</dbReference>
<dbReference type="InterPro" id="IPR004838">
    <property type="entry name" value="NHTrfase_class1_PyrdxlP-BS"/>
</dbReference>
<dbReference type="PANTHER" id="PTHR42885:SF1">
    <property type="entry name" value="THREONINE-PHOSPHATE DECARBOXYLASE"/>
    <property type="match status" value="1"/>
</dbReference>
<dbReference type="UniPathway" id="UPA00148"/>
<protein>
    <recommendedName>
        <fullName evidence="4">threonine-phosphate decarboxylase</fullName>
        <ecNumber evidence="4">4.1.1.81</ecNumber>
    </recommendedName>
    <alternativeName>
        <fullName evidence="8">L-threonine-O-3-phosphate decarboxylase</fullName>
    </alternativeName>
</protein>
<evidence type="ECO:0000256" key="5">
    <source>
        <dbReference type="ARBA" id="ARBA00022573"/>
    </source>
</evidence>